<dbReference type="SUPFAM" id="SSF49854">
    <property type="entry name" value="Spermadhesin, CUB domain"/>
    <property type="match status" value="1"/>
</dbReference>
<gene>
    <name evidence="3" type="ORF">ODALV1_LOCUS17117</name>
</gene>
<keyword evidence="4" id="KW-1185">Reference proteome</keyword>
<feature type="domain" description="CUB" evidence="2">
    <location>
        <begin position="265"/>
        <end position="347"/>
    </location>
</feature>
<evidence type="ECO:0000256" key="1">
    <source>
        <dbReference type="SAM" id="Phobius"/>
    </source>
</evidence>
<sequence>MTPVHARVSRPRALPSVILPFTLSIVISSLLISVSSLGGFDQSEKHEFRVGFEGNTSVYRWANGYRELMVPTFNSSREARRSVVSGGLFSIVSFDNVPCNSDSKDVGTCYSNRECTNLGGTSSGICAGSFGTCCVVTATSGSTVTTNNTYFQNPDYPSTTSGPLSSSITVTPMTGATQLYIEFIAFSILGPSSGSCMNDTFTVRQSGSTSVFPIICGNNTGQAFYFPISGTGAISLSIILSSGSDQALWKIRLVQFHSTDSCAAPTGCTQYYQDSTGMFETFNYNGGMGELINNYCITACFAVGSGNCGVLLTEGTFMLPGTAPNDCSMGDYLLVDSQKYCGDTLNNGMLMVNKTMSPYVSVTICTGTSNPDMDLGLSLNYSPFPCGIAG</sequence>
<keyword evidence="1" id="KW-1133">Transmembrane helix</keyword>
<reference evidence="3 4" key="1">
    <citation type="submission" date="2024-08" db="EMBL/GenBank/DDBJ databases">
        <authorList>
            <person name="Cucini C."/>
            <person name="Frati F."/>
        </authorList>
    </citation>
    <scope>NUCLEOTIDE SEQUENCE [LARGE SCALE GENOMIC DNA]</scope>
</reference>
<keyword evidence="1" id="KW-0812">Transmembrane</keyword>
<name>A0ABP1QZK2_9HEXA</name>
<keyword evidence="1" id="KW-0472">Membrane</keyword>
<dbReference type="Gene3D" id="2.60.120.290">
    <property type="entry name" value="Spermadhesin, CUB domain"/>
    <property type="match status" value="1"/>
</dbReference>
<dbReference type="Pfam" id="PF26080">
    <property type="entry name" value="CUB_animal"/>
    <property type="match status" value="1"/>
</dbReference>
<dbReference type="PANTHER" id="PTHR33236:SF11">
    <property type="entry name" value="CUB DOMAIN-CONTAINING PROTEIN"/>
    <property type="match status" value="1"/>
</dbReference>
<dbReference type="InterPro" id="IPR058698">
    <property type="entry name" value="CUB_metazoa"/>
</dbReference>
<evidence type="ECO:0000313" key="4">
    <source>
        <dbReference type="Proteomes" id="UP001642540"/>
    </source>
</evidence>
<dbReference type="InterPro" id="IPR035914">
    <property type="entry name" value="Sperma_CUB_dom_sf"/>
</dbReference>
<dbReference type="EMBL" id="CAXLJM020000051">
    <property type="protein sequence ID" value="CAL8116016.1"/>
    <property type="molecule type" value="Genomic_DNA"/>
</dbReference>
<protein>
    <recommendedName>
        <fullName evidence="2">CUB domain-containing protein</fullName>
    </recommendedName>
</protein>
<evidence type="ECO:0000313" key="3">
    <source>
        <dbReference type="EMBL" id="CAL8116016.1"/>
    </source>
</evidence>
<evidence type="ECO:0000259" key="2">
    <source>
        <dbReference type="Pfam" id="PF26080"/>
    </source>
</evidence>
<comment type="caution">
    <text evidence="3">The sequence shown here is derived from an EMBL/GenBank/DDBJ whole genome shotgun (WGS) entry which is preliminary data.</text>
</comment>
<dbReference type="Proteomes" id="UP001642540">
    <property type="component" value="Unassembled WGS sequence"/>
</dbReference>
<dbReference type="PANTHER" id="PTHR33236">
    <property type="entry name" value="INTRAFLAGELLAR TRANSPORT PROTEIN 122 FAMILY PROTEIN-RELATED"/>
    <property type="match status" value="1"/>
</dbReference>
<feature type="transmembrane region" description="Helical" evidence="1">
    <location>
        <begin position="17"/>
        <end position="40"/>
    </location>
</feature>
<organism evidence="3 4">
    <name type="scientific">Orchesella dallaii</name>
    <dbReference type="NCBI Taxonomy" id="48710"/>
    <lineage>
        <taxon>Eukaryota</taxon>
        <taxon>Metazoa</taxon>
        <taxon>Ecdysozoa</taxon>
        <taxon>Arthropoda</taxon>
        <taxon>Hexapoda</taxon>
        <taxon>Collembola</taxon>
        <taxon>Entomobryomorpha</taxon>
        <taxon>Entomobryoidea</taxon>
        <taxon>Orchesellidae</taxon>
        <taxon>Orchesellinae</taxon>
        <taxon>Orchesella</taxon>
    </lineage>
</organism>
<proteinExistence type="predicted"/>
<accession>A0ABP1QZK2</accession>